<evidence type="ECO:0000313" key="5">
    <source>
        <dbReference type="Proteomes" id="UP001190700"/>
    </source>
</evidence>
<gene>
    <name evidence="4" type="ORF">CYMTET_41802</name>
</gene>
<reference evidence="4 5" key="1">
    <citation type="journal article" date="2015" name="Genome Biol. Evol.">
        <title>Comparative Genomics of a Bacterivorous Green Alga Reveals Evolutionary Causalities and Consequences of Phago-Mixotrophic Mode of Nutrition.</title>
        <authorList>
            <person name="Burns J.A."/>
            <person name="Paasch A."/>
            <person name="Narechania A."/>
            <person name="Kim E."/>
        </authorList>
    </citation>
    <scope>NUCLEOTIDE SEQUENCE [LARGE SCALE GENOMIC DNA]</scope>
    <source>
        <strain evidence="4 5">PLY_AMNH</strain>
    </source>
</reference>
<dbReference type="InterPro" id="IPR001680">
    <property type="entry name" value="WD40_rpt"/>
</dbReference>
<dbReference type="Proteomes" id="UP001190700">
    <property type="component" value="Unassembled WGS sequence"/>
</dbReference>
<feature type="repeat" description="WD" evidence="3">
    <location>
        <begin position="85"/>
        <end position="119"/>
    </location>
</feature>
<dbReference type="PROSITE" id="PS00678">
    <property type="entry name" value="WD_REPEATS_1"/>
    <property type="match status" value="3"/>
</dbReference>
<dbReference type="PANTHER" id="PTHR19879">
    <property type="entry name" value="TRANSCRIPTION INITIATION FACTOR TFIID"/>
    <property type="match status" value="1"/>
</dbReference>
<evidence type="ECO:0000256" key="3">
    <source>
        <dbReference type="PROSITE-ProRule" id="PRU00221"/>
    </source>
</evidence>
<feature type="repeat" description="WD" evidence="3">
    <location>
        <begin position="303"/>
        <end position="344"/>
    </location>
</feature>
<dbReference type="PROSITE" id="PS50082">
    <property type="entry name" value="WD_REPEATS_2"/>
    <property type="match status" value="4"/>
</dbReference>
<dbReference type="Pfam" id="PF00400">
    <property type="entry name" value="WD40"/>
    <property type="match status" value="7"/>
</dbReference>
<dbReference type="EMBL" id="LGRX02027815">
    <property type="protein sequence ID" value="KAK3248742.1"/>
    <property type="molecule type" value="Genomic_DNA"/>
</dbReference>
<dbReference type="SMART" id="SM00320">
    <property type="entry name" value="WD40"/>
    <property type="match status" value="7"/>
</dbReference>
<dbReference type="PROSITE" id="PS50294">
    <property type="entry name" value="WD_REPEATS_REGION"/>
    <property type="match status" value="4"/>
</dbReference>
<dbReference type="PANTHER" id="PTHR19879:SF9">
    <property type="entry name" value="TRANSCRIPTION INITIATION FACTOR TFIID SUBUNIT 5"/>
    <property type="match status" value="1"/>
</dbReference>
<keyword evidence="2" id="KW-0677">Repeat</keyword>
<evidence type="ECO:0008006" key="6">
    <source>
        <dbReference type="Google" id="ProtNLM"/>
    </source>
</evidence>
<dbReference type="SUPFAM" id="SSF50978">
    <property type="entry name" value="WD40 repeat-like"/>
    <property type="match status" value="1"/>
</dbReference>
<accession>A0AAE0C7G6</accession>
<keyword evidence="1 3" id="KW-0853">WD repeat</keyword>
<comment type="caution">
    <text evidence="4">The sequence shown here is derived from an EMBL/GenBank/DDBJ whole genome shotgun (WGS) entry which is preliminary data.</text>
</comment>
<dbReference type="AlphaFoldDB" id="A0AAE0C7G6"/>
<evidence type="ECO:0000256" key="2">
    <source>
        <dbReference type="ARBA" id="ARBA00022737"/>
    </source>
</evidence>
<name>A0AAE0C7G6_9CHLO</name>
<dbReference type="InterPro" id="IPR015943">
    <property type="entry name" value="WD40/YVTN_repeat-like_dom_sf"/>
</dbReference>
<dbReference type="Gene3D" id="2.130.10.10">
    <property type="entry name" value="YVTN repeat-like/Quinoprotein amine dehydrogenase"/>
    <property type="match status" value="3"/>
</dbReference>
<evidence type="ECO:0000313" key="4">
    <source>
        <dbReference type="EMBL" id="KAK3248742.1"/>
    </source>
</evidence>
<proteinExistence type="predicted"/>
<keyword evidence="5" id="KW-1185">Reference proteome</keyword>
<feature type="repeat" description="WD" evidence="3">
    <location>
        <begin position="43"/>
        <end position="84"/>
    </location>
</feature>
<organism evidence="4 5">
    <name type="scientific">Cymbomonas tetramitiformis</name>
    <dbReference type="NCBI Taxonomy" id="36881"/>
    <lineage>
        <taxon>Eukaryota</taxon>
        <taxon>Viridiplantae</taxon>
        <taxon>Chlorophyta</taxon>
        <taxon>Pyramimonadophyceae</taxon>
        <taxon>Pyramimonadales</taxon>
        <taxon>Pyramimonadaceae</taxon>
        <taxon>Cymbomonas</taxon>
    </lineage>
</organism>
<feature type="repeat" description="WD" evidence="3">
    <location>
        <begin position="200"/>
        <end position="241"/>
    </location>
</feature>
<dbReference type="InterPro" id="IPR020472">
    <property type="entry name" value="WD40_PAC1"/>
</dbReference>
<protein>
    <recommendedName>
        <fullName evidence="6">Guanine nucleotide-binding protein subunit beta-like protein</fullName>
    </recommendedName>
</protein>
<dbReference type="InterPro" id="IPR036322">
    <property type="entry name" value="WD40_repeat_dom_sf"/>
</dbReference>
<sequence length="403" mass="44065">MLVCKLWNRVCDLLPSCPLVICGSKDQTVTVWDSGARKIRYKLRGHTEEIYACSLSRNGEYIASGSADRTLKIWSVARGRLQYTLKGHSNVVTSCSFSPVDDSRLVSTSTDQTLRVWDLWVCERNLKQCMASGVRSWDIEASISTINAIWGHHFFSPASFELNGQHFEHKVQVVQGLEHHHVVHLETMQQVWSNPCIQIVSAHRGPLRCCAFSPAGDLVAASGDNGCLRLWDATTFNLLREIKCHGGDLQQDFLFLPTRATNHGCSAVTSVAFSKDGGCVITASADRTLKVCDVDSGAVLHVLVGHANVVTCCAVSPNGRWVASGSWDGSVRMWDLETGTMARVLHQGSSAVWSLHFSASGKQLLCGTGEGFITAWNVMTGAKVCALRMYTRSVSCIVNGDIC</sequence>
<dbReference type="CDD" id="cd00200">
    <property type="entry name" value="WD40"/>
    <property type="match status" value="1"/>
</dbReference>
<evidence type="ECO:0000256" key="1">
    <source>
        <dbReference type="ARBA" id="ARBA00022574"/>
    </source>
</evidence>
<dbReference type="InterPro" id="IPR019775">
    <property type="entry name" value="WD40_repeat_CS"/>
</dbReference>
<dbReference type="PRINTS" id="PR00320">
    <property type="entry name" value="GPROTEINBRPT"/>
</dbReference>